<dbReference type="Proteomes" id="UP000033947">
    <property type="component" value="Unassembled WGS sequence"/>
</dbReference>
<protein>
    <submittedName>
        <fullName evidence="1">Uncharacterized protein</fullName>
    </submittedName>
</protein>
<dbReference type="AlphaFoldDB" id="A0A0G0VRM1"/>
<comment type="caution">
    <text evidence="1">The sequence shown here is derived from an EMBL/GenBank/DDBJ whole genome shotgun (WGS) entry which is preliminary data.</text>
</comment>
<reference evidence="1 2" key="1">
    <citation type="journal article" date="2015" name="Nature">
        <title>rRNA introns, odd ribosomes, and small enigmatic genomes across a large radiation of phyla.</title>
        <authorList>
            <person name="Brown C.T."/>
            <person name="Hug L.A."/>
            <person name="Thomas B.C."/>
            <person name="Sharon I."/>
            <person name="Castelle C.J."/>
            <person name="Singh A."/>
            <person name="Wilkins M.J."/>
            <person name="Williams K.H."/>
            <person name="Banfield J.F."/>
        </authorList>
    </citation>
    <scope>NUCLEOTIDE SEQUENCE [LARGE SCALE GENOMIC DNA]</scope>
</reference>
<organism evidence="1 2">
    <name type="scientific">candidate division WWE3 bacterium GW2011_GWC2_41_23</name>
    <dbReference type="NCBI Taxonomy" id="1619123"/>
    <lineage>
        <taxon>Bacteria</taxon>
        <taxon>Katanobacteria</taxon>
    </lineage>
</organism>
<evidence type="ECO:0000313" key="2">
    <source>
        <dbReference type="Proteomes" id="UP000033947"/>
    </source>
</evidence>
<evidence type="ECO:0000313" key="1">
    <source>
        <dbReference type="EMBL" id="KKS03560.1"/>
    </source>
</evidence>
<proteinExistence type="predicted"/>
<accession>A0A0G0VRM1</accession>
<gene>
    <name evidence="1" type="ORF">UU55_C0001G0021</name>
</gene>
<sequence length="280" mass="32207">MGGKEGYTKEEYFTASDDIADSIKAEYSSVSPEEQEFVNVIAQGIKDYVVQTYGEHISKDMKEMLETANKRIVMVDNEGFKNLSEDWKPESALPAPEGAAYFSKIGNLVIMRDMIEHSKVIWEQGKEMFESLPEDQKRMVLPYIRFSLVTQALIHELVHSCQEDTGEHRNKNVYRRMALDECGASCLTDKIMKERYPKGNFLESKDSKIRIDTFNYLLGKYGDEVYDVFFNNVPEVAVDKARHEELQKNIYSEFGTKKLVQVGILDDDKAGVYDHMSESW</sequence>
<dbReference type="EMBL" id="LCBB01000001">
    <property type="protein sequence ID" value="KKS03560.1"/>
    <property type="molecule type" value="Genomic_DNA"/>
</dbReference>
<name>A0A0G0VRM1_UNCKA</name>